<dbReference type="EMBL" id="JANPWB010000006">
    <property type="protein sequence ID" value="KAJ1181483.1"/>
    <property type="molecule type" value="Genomic_DNA"/>
</dbReference>
<proteinExistence type="predicted"/>
<sequence length="94" mass="10312">MPDHIKRSVVLCFAKCKSPDVLLLQKTHLLGTRFLFLSRYGYGCVYLAAYSRGSHGVAWGVTIVGGDFNMMVCPDIDGSKTLEAPRSAASRLMD</sequence>
<name>A0AAV7TYB6_PLEWA</name>
<keyword evidence="2" id="KW-1185">Reference proteome</keyword>
<evidence type="ECO:0000313" key="2">
    <source>
        <dbReference type="Proteomes" id="UP001066276"/>
    </source>
</evidence>
<gene>
    <name evidence="1" type="ORF">NDU88_006690</name>
</gene>
<dbReference type="Proteomes" id="UP001066276">
    <property type="component" value="Chromosome 3_2"/>
</dbReference>
<reference evidence="1" key="1">
    <citation type="journal article" date="2022" name="bioRxiv">
        <title>Sequencing and chromosome-scale assembly of the giantPleurodeles waltlgenome.</title>
        <authorList>
            <person name="Brown T."/>
            <person name="Elewa A."/>
            <person name="Iarovenko S."/>
            <person name="Subramanian E."/>
            <person name="Araus A.J."/>
            <person name="Petzold A."/>
            <person name="Susuki M."/>
            <person name="Suzuki K.-i.T."/>
            <person name="Hayashi T."/>
            <person name="Toyoda A."/>
            <person name="Oliveira C."/>
            <person name="Osipova E."/>
            <person name="Leigh N.D."/>
            <person name="Simon A."/>
            <person name="Yun M.H."/>
        </authorList>
    </citation>
    <scope>NUCLEOTIDE SEQUENCE</scope>
    <source>
        <strain evidence="1">20211129_DDA</strain>
        <tissue evidence="1">Liver</tissue>
    </source>
</reference>
<accession>A0AAV7TYB6</accession>
<evidence type="ECO:0000313" key="1">
    <source>
        <dbReference type="EMBL" id="KAJ1181483.1"/>
    </source>
</evidence>
<protein>
    <submittedName>
        <fullName evidence="1">Uncharacterized protein</fullName>
    </submittedName>
</protein>
<dbReference type="AlphaFoldDB" id="A0AAV7TYB6"/>
<comment type="caution">
    <text evidence="1">The sequence shown here is derived from an EMBL/GenBank/DDBJ whole genome shotgun (WGS) entry which is preliminary data.</text>
</comment>
<organism evidence="1 2">
    <name type="scientific">Pleurodeles waltl</name>
    <name type="common">Iberian ribbed newt</name>
    <dbReference type="NCBI Taxonomy" id="8319"/>
    <lineage>
        <taxon>Eukaryota</taxon>
        <taxon>Metazoa</taxon>
        <taxon>Chordata</taxon>
        <taxon>Craniata</taxon>
        <taxon>Vertebrata</taxon>
        <taxon>Euteleostomi</taxon>
        <taxon>Amphibia</taxon>
        <taxon>Batrachia</taxon>
        <taxon>Caudata</taxon>
        <taxon>Salamandroidea</taxon>
        <taxon>Salamandridae</taxon>
        <taxon>Pleurodelinae</taxon>
        <taxon>Pleurodeles</taxon>
    </lineage>
</organism>